<evidence type="ECO:0000256" key="8">
    <source>
        <dbReference type="ARBA" id="ARBA00023136"/>
    </source>
</evidence>
<feature type="domain" description="G-protein coupled receptors family 1 profile" evidence="12">
    <location>
        <begin position="22"/>
        <end position="285"/>
    </location>
</feature>
<dbReference type="SUPFAM" id="SSF81321">
    <property type="entry name" value="Family A G protein-coupled receptor-like"/>
    <property type="match status" value="1"/>
</dbReference>
<accession>A0AAV3B7M1</accession>
<evidence type="ECO:0000256" key="1">
    <source>
        <dbReference type="ARBA" id="ARBA00004651"/>
    </source>
</evidence>
<reference evidence="13" key="1">
    <citation type="thesis" date="2020" institute="ProQuest LLC" country="789 East Eisenhower Parkway, Ann Arbor, MI, USA">
        <title>Comparative Genomics and Chromosome Evolution.</title>
        <authorList>
            <person name="Mudd A.B."/>
        </authorList>
    </citation>
    <scope>NUCLEOTIDE SEQUENCE</scope>
    <source>
        <strain evidence="13">1538</strain>
        <tissue evidence="13">Blood</tissue>
    </source>
</reference>
<evidence type="ECO:0000259" key="12">
    <source>
        <dbReference type="PROSITE" id="PS50262"/>
    </source>
</evidence>
<sequence>MDLNQMLKAAAFMLLMIMGIPGNVFILGQFTYIRMKERKLLSYNIILTVLSFNNLLIVISRVIPQTLDAIGVENLLDDTECKLVLYTYRVNRAMSIGVTSLLSCHQCILIAPMTGIWVHLKQKVSKNPGIIILVCCIMNLSTYPVFVMNAHARSNISTVYALHVIYCDAEFITQISYIANGVFYTVRDLIFVTLMIAASSYIVYTLFSHERSMRRMKSLNKPQRRSAKDKASRAVFLLVALYVVLFGLDNSLWIYTLSLPKVSTEMNDIRIFVACCYAALSPILIIITNPKLKHTCLYLYTQRICKNTISNNGNVYFITA</sequence>
<dbReference type="GO" id="GO:0005886">
    <property type="term" value="C:plasma membrane"/>
    <property type="evidence" value="ECO:0007669"/>
    <property type="project" value="UniProtKB-SubCell"/>
</dbReference>
<dbReference type="EMBL" id="DYDO01000001">
    <property type="protein sequence ID" value="DBA33966.1"/>
    <property type="molecule type" value="Genomic_DNA"/>
</dbReference>
<evidence type="ECO:0000256" key="7">
    <source>
        <dbReference type="ARBA" id="ARBA00023040"/>
    </source>
</evidence>
<dbReference type="InterPro" id="IPR017452">
    <property type="entry name" value="GPCR_Rhodpsn_7TM"/>
</dbReference>
<feature type="transmembrane region" description="Helical" evidence="11">
    <location>
        <begin position="130"/>
        <end position="152"/>
    </location>
</feature>
<evidence type="ECO:0000313" key="13">
    <source>
        <dbReference type="EMBL" id="DBA33966.1"/>
    </source>
</evidence>
<dbReference type="Gene3D" id="1.20.1070.10">
    <property type="entry name" value="Rhodopsin 7-helix transmembrane proteins"/>
    <property type="match status" value="1"/>
</dbReference>
<dbReference type="PROSITE" id="PS50262">
    <property type="entry name" value="G_PROTEIN_RECEP_F1_2"/>
    <property type="match status" value="1"/>
</dbReference>
<organism evidence="13 14">
    <name type="scientific">Pyxicephalus adspersus</name>
    <name type="common">African bullfrog</name>
    <dbReference type="NCBI Taxonomy" id="30357"/>
    <lineage>
        <taxon>Eukaryota</taxon>
        <taxon>Metazoa</taxon>
        <taxon>Chordata</taxon>
        <taxon>Craniata</taxon>
        <taxon>Vertebrata</taxon>
        <taxon>Euteleostomi</taxon>
        <taxon>Amphibia</taxon>
        <taxon>Batrachia</taxon>
        <taxon>Anura</taxon>
        <taxon>Neobatrachia</taxon>
        <taxon>Ranoidea</taxon>
        <taxon>Pyxicephalidae</taxon>
        <taxon>Pyxicephalinae</taxon>
        <taxon>Pyxicephalus</taxon>
    </lineage>
</organism>
<dbReference type="FunFam" id="1.20.1070.10:FF:000300">
    <property type="entry name" value="Vomeronasal type-1 receptor"/>
    <property type="match status" value="1"/>
</dbReference>
<feature type="transmembrane region" description="Helical" evidence="11">
    <location>
        <begin position="234"/>
        <end position="257"/>
    </location>
</feature>
<gene>
    <name evidence="13" type="ORF">GDO54_001578</name>
</gene>
<dbReference type="Proteomes" id="UP001181693">
    <property type="component" value="Unassembled WGS sequence"/>
</dbReference>
<comment type="subcellular location">
    <subcellularLocation>
        <location evidence="1 11">Cell membrane</location>
        <topology evidence="1 11">Multi-pass membrane protein</topology>
    </subcellularLocation>
</comment>
<dbReference type="GO" id="GO:0019236">
    <property type="term" value="P:response to pheromone"/>
    <property type="evidence" value="ECO:0007669"/>
    <property type="project" value="UniProtKB-KW"/>
</dbReference>
<evidence type="ECO:0000256" key="4">
    <source>
        <dbReference type="ARBA" id="ARBA00022507"/>
    </source>
</evidence>
<evidence type="ECO:0000256" key="2">
    <source>
        <dbReference type="ARBA" id="ARBA00010663"/>
    </source>
</evidence>
<feature type="transmembrane region" description="Helical" evidence="11">
    <location>
        <begin position="6"/>
        <end position="28"/>
    </location>
</feature>
<dbReference type="GO" id="GO:0016503">
    <property type="term" value="F:pheromone receptor activity"/>
    <property type="evidence" value="ECO:0007669"/>
    <property type="project" value="InterPro"/>
</dbReference>
<keyword evidence="7 11" id="KW-0297">G-protein coupled receptor</keyword>
<keyword evidence="6 11" id="KW-1133">Transmembrane helix</keyword>
<dbReference type="AlphaFoldDB" id="A0AAV3B7M1"/>
<keyword evidence="10 11" id="KW-0807">Transducer</keyword>
<evidence type="ECO:0000256" key="3">
    <source>
        <dbReference type="ARBA" id="ARBA00022475"/>
    </source>
</evidence>
<keyword evidence="9 11" id="KW-0675">Receptor</keyword>
<comment type="caution">
    <text evidence="13">The sequence shown here is derived from an EMBL/GenBank/DDBJ whole genome shotgun (WGS) entry which is preliminary data.</text>
</comment>
<keyword evidence="5 11" id="KW-0812">Transmembrane</keyword>
<evidence type="ECO:0000256" key="6">
    <source>
        <dbReference type="ARBA" id="ARBA00022989"/>
    </source>
</evidence>
<dbReference type="PANTHER" id="PTHR24062">
    <property type="entry name" value="VOMERONASAL TYPE-1 RECEPTOR"/>
    <property type="match status" value="1"/>
</dbReference>
<name>A0AAV3B7M1_PYXAD</name>
<proteinExistence type="inferred from homology"/>
<feature type="transmembrane region" description="Helical" evidence="11">
    <location>
        <begin position="269"/>
        <end position="287"/>
    </location>
</feature>
<comment type="similarity">
    <text evidence="2 11">Belongs to the G-protein coupled receptor 1 family.</text>
</comment>
<keyword evidence="14" id="KW-1185">Reference proteome</keyword>
<evidence type="ECO:0000256" key="5">
    <source>
        <dbReference type="ARBA" id="ARBA00022692"/>
    </source>
</evidence>
<feature type="transmembrane region" description="Helical" evidence="11">
    <location>
        <begin position="189"/>
        <end position="207"/>
    </location>
</feature>
<dbReference type="InterPro" id="IPR004072">
    <property type="entry name" value="Vmron_rcpt_1"/>
</dbReference>
<keyword evidence="3 11" id="KW-1003">Cell membrane</keyword>
<evidence type="ECO:0000256" key="11">
    <source>
        <dbReference type="RuleBase" id="RU364061"/>
    </source>
</evidence>
<evidence type="ECO:0000256" key="9">
    <source>
        <dbReference type="ARBA" id="ARBA00023170"/>
    </source>
</evidence>
<keyword evidence="8 11" id="KW-0472">Membrane</keyword>
<protein>
    <recommendedName>
        <fullName evidence="11">Vomeronasal type-1 receptor</fullName>
    </recommendedName>
</protein>
<keyword evidence="4 11" id="KW-0589">Pheromone response</keyword>
<dbReference type="Pfam" id="PF03402">
    <property type="entry name" value="V1R"/>
    <property type="match status" value="1"/>
</dbReference>
<evidence type="ECO:0000256" key="10">
    <source>
        <dbReference type="ARBA" id="ARBA00023224"/>
    </source>
</evidence>
<feature type="transmembrane region" description="Helical" evidence="11">
    <location>
        <begin position="93"/>
        <end position="118"/>
    </location>
</feature>
<evidence type="ECO:0000313" key="14">
    <source>
        <dbReference type="Proteomes" id="UP001181693"/>
    </source>
</evidence>
<feature type="transmembrane region" description="Helical" evidence="11">
    <location>
        <begin position="40"/>
        <end position="63"/>
    </location>
</feature>